<keyword evidence="3" id="KW-0732">Signal</keyword>
<reference evidence="4" key="1">
    <citation type="journal article" date="2018" name="Nat. Plants">
        <title>Whole-genome landscape of Medicago truncatula symbiotic genes.</title>
        <authorList>
            <person name="Pecrix Y."/>
            <person name="Gamas P."/>
            <person name="Carrere S."/>
        </authorList>
    </citation>
    <scope>NUCLEOTIDE SEQUENCE</scope>
    <source>
        <tissue evidence="4">Leaves</tissue>
    </source>
</reference>
<feature type="signal peptide" evidence="3">
    <location>
        <begin position="1"/>
        <end position="25"/>
    </location>
</feature>
<feature type="region of interest" description="Disordered" evidence="2">
    <location>
        <begin position="67"/>
        <end position="90"/>
    </location>
</feature>
<dbReference type="Proteomes" id="UP000265566">
    <property type="component" value="Chromosome 6"/>
</dbReference>
<evidence type="ECO:0000313" key="4">
    <source>
        <dbReference type="EMBL" id="RHN49893.1"/>
    </source>
</evidence>
<protein>
    <submittedName>
        <fullName evidence="4">Putative gibberellin regulated protein</fullName>
    </submittedName>
</protein>
<dbReference type="PANTHER" id="PTHR23201:SF53">
    <property type="entry name" value="GIBBERELLIN-REGULATED PROTEIN 14"/>
    <property type="match status" value="1"/>
</dbReference>
<evidence type="ECO:0000256" key="1">
    <source>
        <dbReference type="ARBA" id="ARBA00010582"/>
    </source>
</evidence>
<evidence type="ECO:0000256" key="2">
    <source>
        <dbReference type="SAM" id="MobiDB-lite"/>
    </source>
</evidence>
<comment type="similarity">
    <text evidence="1">Belongs to the GASA family.</text>
</comment>
<dbReference type="Gramene" id="rna34121">
    <property type="protein sequence ID" value="RHN49893.1"/>
    <property type="gene ID" value="gene34121"/>
</dbReference>
<gene>
    <name evidence="4" type="ORF">MtrunA17_Chr6g0451501</name>
</gene>
<feature type="chain" id="PRO_5017181810" evidence="3">
    <location>
        <begin position="26"/>
        <end position="162"/>
    </location>
</feature>
<name>A0A396HB83_MEDTR</name>
<dbReference type="InterPro" id="IPR003854">
    <property type="entry name" value="GASA"/>
</dbReference>
<dbReference type="EMBL" id="PSQE01000006">
    <property type="protein sequence ID" value="RHN49893.1"/>
    <property type="molecule type" value="Genomic_DNA"/>
</dbReference>
<dbReference type="Pfam" id="PF02704">
    <property type="entry name" value="GASA"/>
    <property type="match status" value="1"/>
</dbReference>
<dbReference type="AlphaFoldDB" id="A0A396HB83"/>
<dbReference type="PANTHER" id="PTHR23201">
    <property type="entry name" value="EXTENSIN, PROLINE-RICH PROTEIN"/>
    <property type="match status" value="1"/>
</dbReference>
<organism evidence="4">
    <name type="scientific">Medicago truncatula</name>
    <name type="common">Barrel medic</name>
    <name type="synonym">Medicago tribuloides</name>
    <dbReference type="NCBI Taxonomy" id="3880"/>
    <lineage>
        <taxon>Eukaryota</taxon>
        <taxon>Viridiplantae</taxon>
        <taxon>Streptophyta</taxon>
        <taxon>Embryophyta</taxon>
        <taxon>Tracheophyta</taxon>
        <taxon>Spermatophyta</taxon>
        <taxon>Magnoliopsida</taxon>
        <taxon>eudicotyledons</taxon>
        <taxon>Gunneridae</taxon>
        <taxon>Pentapetalae</taxon>
        <taxon>rosids</taxon>
        <taxon>fabids</taxon>
        <taxon>Fabales</taxon>
        <taxon>Fabaceae</taxon>
        <taxon>Papilionoideae</taxon>
        <taxon>50 kb inversion clade</taxon>
        <taxon>NPAAA clade</taxon>
        <taxon>Hologalegina</taxon>
        <taxon>IRL clade</taxon>
        <taxon>Trifolieae</taxon>
        <taxon>Medicago</taxon>
    </lineage>
</organism>
<proteinExistence type="inferred from homology"/>
<feature type="compositionally biased region" description="Polar residues" evidence="2">
    <location>
        <begin position="76"/>
        <end position="86"/>
    </location>
</feature>
<sequence length="162" mass="17627">MLQKMASKSILLLGIFLMVATKVFPYNEDLKIVVNNANPSVASVAAQLVKQPPSLVVITAPTPPSPVDAPPIAEAPTQTPLGQSPESAPAPLATPVVKSWEDCIPLCYVRCKLHLRKVECMTQCMTCCDRCQCVPPGTYGNREKCGKCYTDMRTFLDEIMCP</sequence>
<comment type="caution">
    <text evidence="4">The sequence shown here is derived from an EMBL/GenBank/DDBJ whole genome shotgun (WGS) entry which is preliminary data.</text>
</comment>
<accession>A0A396HB83</accession>
<evidence type="ECO:0000256" key="3">
    <source>
        <dbReference type="SAM" id="SignalP"/>
    </source>
</evidence>